<evidence type="ECO:0000256" key="1">
    <source>
        <dbReference type="ARBA" id="ARBA00023163"/>
    </source>
</evidence>
<gene>
    <name evidence="2" type="ORF">LCMiAC02_02320</name>
</gene>
<name>A0A481Z0Z3_9VIRU</name>
<accession>A0A481Z0Z3</accession>
<dbReference type="InterPro" id="IPR032675">
    <property type="entry name" value="LRR_dom_sf"/>
</dbReference>
<organism evidence="2">
    <name type="scientific">Mimivirus LCMiAC02</name>
    <dbReference type="NCBI Taxonomy" id="2506609"/>
    <lineage>
        <taxon>Viruses</taxon>
        <taxon>Varidnaviria</taxon>
        <taxon>Bamfordvirae</taxon>
        <taxon>Nucleocytoviricota</taxon>
        <taxon>Megaviricetes</taxon>
        <taxon>Imitervirales</taxon>
        <taxon>Mimiviridae</taxon>
        <taxon>Klosneuvirinae</taxon>
    </lineage>
</organism>
<evidence type="ECO:0000313" key="2">
    <source>
        <dbReference type="EMBL" id="QBK89138.1"/>
    </source>
</evidence>
<keyword evidence="1" id="KW-0804">Transcription</keyword>
<dbReference type="Gene3D" id="3.80.10.10">
    <property type="entry name" value="Ribonuclease Inhibitor"/>
    <property type="match status" value="1"/>
</dbReference>
<dbReference type="GO" id="GO:0046782">
    <property type="term" value="P:regulation of viral transcription"/>
    <property type="evidence" value="ECO:0007669"/>
    <property type="project" value="InterPro"/>
</dbReference>
<proteinExistence type="predicted"/>
<protein>
    <submittedName>
        <fullName evidence="2">Late transcription factor 3-like protein</fullName>
    </submittedName>
</protein>
<dbReference type="Pfam" id="PF04947">
    <property type="entry name" value="Pox_VLTF3"/>
    <property type="match status" value="1"/>
</dbReference>
<dbReference type="InterPro" id="IPR007031">
    <property type="entry name" value="Poxvirus_VLTF3"/>
</dbReference>
<dbReference type="EMBL" id="MK500408">
    <property type="protein sequence ID" value="QBK89138.1"/>
    <property type="molecule type" value="Genomic_DNA"/>
</dbReference>
<reference evidence="2" key="1">
    <citation type="journal article" date="2019" name="MBio">
        <title>Virus Genomes from Deep Sea Sediments Expand the Ocean Megavirome and Support Independent Origins of Viral Gigantism.</title>
        <authorList>
            <person name="Backstrom D."/>
            <person name="Yutin N."/>
            <person name="Jorgensen S.L."/>
            <person name="Dharamshi J."/>
            <person name="Homa F."/>
            <person name="Zaremba-Niedwiedzka K."/>
            <person name="Spang A."/>
            <person name="Wolf Y.I."/>
            <person name="Koonin E.V."/>
            <person name="Ettema T.J."/>
        </authorList>
    </citation>
    <scope>NUCLEOTIDE SEQUENCE</scope>
</reference>
<sequence length="354" mass="42246">MDFSSLPPELYGIILNFMPNPLILSLVSKEFYNLLNNNAYGKCYYKEFELRDPKKLIAKEYKYVVKLNILQNTRIVFSSTFDINNTFNNITDDQLKLFPNLQELNCHECSLLTDNAIIGLNLRKLNCCCCKNITYKSINKLKELQELIFDTCNNLTDELIDKLKKINPKLVVYDWNHLKIYSHPYKRERHFDEWIFQTFNVKKSTDIPEEVYDIILKELMKNKLYDFKKLTPRHIKNVLKKLNLCKYYEYSRNIVYKLSGITPPTISKNVEDKLKHMFRLIQIPISNYRNSINSKRLGSPSYSYILRKFCQLLELDHNIINMFPSLRNINKVRHQDSMWKFICKELLWTFIPSI</sequence>